<dbReference type="AlphaFoldDB" id="A0AAP0JQC7"/>
<evidence type="ECO:0000313" key="2">
    <source>
        <dbReference type="Proteomes" id="UP001417504"/>
    </source>
</evidence>
<evidence type="ECO:0000313" key="1">
    <source>
        <dbReference type="EMBL" id="KAK9138029.1"/>
    </source>
</evidence>
<dbReference type="EMBL" id="JBBNAE010000003">
    <property type="protein sequence ID" value="KAK9138029.1"/>
    <property type="molecule type" value="Genomic_DNA"/>
</dbReference>
<protein>
    <submittedName>
        <fullName evidence="1">Uncharacterized protein</fullName>
    </submittedName>
</protein>
<sequence length="101" mass="11624">MSDMSLSSDERRIQQKHKVKISFHMCLLLNKLFIPSTINNFSILVVILEEINQSHLLIKAQINVLPFVLAKFLVWCCISLGSKTLLKRLCLGSLSYFCEMH</sequence>
<proteinExistence type="predicted"/>
<name>A0AAP0JQC7_9MAGN</name>
<gene>
    <name evidence="1" type="ORF">Sjap_008623</name>
</gene>
<reference evidence="1 2" key="1">
    <citation type="submission" date="2024-01" db="EMBL/GenBank/DDBJ databases">
        <title>Genome assemblies of Stephania.</title>
        <authorList>
            <person name="Yang L."/>
        </authorList>
    </citation>
    <scope>NUCLEOTIDE SEQUENCE [LARGE SCALE GENOMIC DNA]</scope>
    <source>
        <strain evidence="1">QJT</strain>
        <tissue evidence="1">Leaf</tissue>
    </source>
</reference>
<accession>A0AAP0JQC7</accession>
<comment type="caution">
    <text evidence="1">The sequence shown here is derived from an EMBL/GenBank/DDBJ whole genome shotgun (WGS) entry which is preliminary data.</text>
</comment>
<keyword evidence="2" id="KW-1185">Reference proteome</keyword>
<dbReference type="Proteomes" id="UP001417504">
    <property type="component" value="Unassembled WGS sequence"/>
</dbReference>
<organism evidence="1 2">
    <name type="scientific">Stephania japonica</name>
    <dbReference type="NCBI Taxonomy" id="461633"/>
    <lineage>
        <taxon>Eukaryota</taxon>
        <taxon>Viridiplantae</taxon>
        <taxon>Streptophyta</taxon>
        <taxon>Embryophyta</taxon>
        <taxon>Tracheophyta</taxon>
        <taxon>Spermatophyta</taxon>
        <taxon>Magnoliopsida</taxon>
        <taxon>Ranunculales</taxon>
        <taxon>Menispermaceae</taxon>
        <taxon>Menispermoideae</taxon>
        <taxon>Cissampelideae</taxon>
        <taxon>Stephania</taxon>
    </lineage>
</organism>